<protein>
    <recommendedName>
        <fullName evidence="3">F-box domain-containing protein</fullName>
    </recommendedName>
</protein>
<name>A0AAD7B7C9_9AGAR</name>
<dbReference type="AlphaFoldDB" id="A0AAD7B7C9"/>
<dbReference type="Proteomes" id="UP001221142">
    <property type="component" value="Unassembled WGS sequence"/>
</dbReference>
<dbReference type="SUPFAM" id="SSF52047">
    <property type="entry name" value="RNI-like"/>
    <property type="match status" value="1"/>
</dbReference>
<dbReference type="EMBL" id="JARKIF010000031">
    <property type="protein sequence ID" value="KAJ7612234.1"/>
    <property type="molecule type" value="Genomic_DNA"/>
</dbReference>
<keyword evidence="2" id="KW-1185">Reference proteome</keyword>
<sequence>MGPILPPEVLDRVIDSLHDDVPMLRVCSLVSRAWMASSRYLLFAVNALIVDRKSLLPFIELLDSPHNTLLARIERLHCTEFQYAQLEALWKALPALLHLRELHIAGNILRIDSLPGPDSQIFPRITNLAMRHVNFPSCRTLKSLLLRFPSLMVLNFQNTLVDRSGQLDTDEVDPSPLRLELDLDSFHLEDSSSTGWLTWRGLGLRARDISLYIPSSASTEHVSEFLAAAGPQLQHLTMRFSSYRLASALRYPATLLSVRFVNAFWIAMLRSTGVVELTAQPELPSVLRHIQSSVPTLQELAFDVHAVPSQLALSNIASEDAALILQGPGFAGLRRLDFRVLGETSSCESLRSTFAALLPGLHARGIIHVHPGKD</sequence>
<evidence type="ECO:0000313" key="2">
    <source>
        <dbReference type="Proteomes" id="UP001221142"/>
    </source>
</evidence>
<gene>
    <name evidence="1" type="ORF">FB45DRAFT_1037153</name>
</gene>
<evidence type="ECO:0000313" key="1">
    <source>
        <dbReference type="EMBL" id="KAJ7612234.1"/>
    </source>
</evidence>
<evidence type="ECO:0008006" key="3">
    <source>
        <dbReference type="Google" id="ProtNLM"/>
    </source>
</evidence>
<comment type="caution">
    <text evidence="1">The sequence shown here is derived from an EMBL/GenBank/DDBJ whole genome shotgun (WGS) entry which is preliminary data.</text>
</comment>
<accession>A0AAD7B7C9</accession>
<reference evidence="1" key="1">
    <citation type="submission" date="2023-03" db="EMBL/GenBank/DDBJ databases">
        <title>Massive genome expansion in bonnet fungi (Mycena s.s.) driven by repeated elements and novel gene families across ecological guilds.</title>
        <authorList>
            <consortium name="Lawrence Berkeley National Laboratory"/>
            <person name="Harder C.B."/>
            <person name="Miyauchi S."/>
            <person name="Viragh M."/>
            <person name="Kuo A."/>
            <person name="Thoen E."/>
            <person name="Andreopoulos B."/>
            <person name="Lu D."/>
            <person name="Skrede I."/>
            <person name="Drula E."/>
            <person name="Henrissat B."/>
            <person name="Morin E."/>
            <person name="Kohler A."/>
            <person name="Barry K."/>
            <person name="LaButti K."/>
            <person name="Morin E."/>
            <person name="Salamov A."/>
            <person name="Lipzen A."/>
            <person name="Mereny Z."/>
            <person name="Hegedus B."/>
            <person name="Baldrian P."/>
            <person name="Stursova M."/>
            <person name="Weitz H."/>
            <person name="Taylor A."/>
            <person name="Grigoriev I.V."/>
            <person name="Nagy L.G."/>
            <person name="Martin F."/>
            <person name="Kauserud H."/>
        </authorList>
    </citation>
    <scope>NUCLEOTIDE SEQUENCE</scope>
    <source>
        <strain evidence="1">9284</strain>
    </source>
</reference>
<organism evidence="1 2">
    <name type="scientific">Roridomyces roridus</name>
    <dbReference type="NCBI Taxonomy" id="1738132"/>
    <lineage>
        <taxon>Eukaryota</taxon>
        <taxon>Fungi</taxon>
        <taxon>Dikarya</taxon>
        <taxon>Basidiomycota</taxon>
        <taxon>Agaricomycotina</taxon>
        <taxon>Agaricomycetes</taxon>
        <taxon>Agaricomycetidae</taxon>
        <taxon>Agaricales</taxon>
        <taxon>Marasmiineae</taxon>
        <taxon>Mycenaceae</taxon>
        <taxon>Roridomyces</taxon>
    </lineage>
</organism>
<proteinExistence type="predicted"/>